<name>A0ABR3DN49_NEUIN</name>
<evidence type="ECO:0000313" key="2">
    <source>
        <dbReference type="Proteomes" id="UP001451303"/>
    </source>
</evidence>
<comment type="caution">
    <text evidence="1">The sequence shown here is derived from an EMBL/GenBank/DDBJ whole genome shotgun (WGS) entry which is preliminary data.</text>
</comment>
<protein>
    <submittedName>
        <fullName evidence="1">Uncharacterized protein</fullName>
    </submittedName>
</protein>
<sequence length="269" mass="30476">MKFCFFAVMGGFRVSIKDIRPSESAYFRFSYNGALPEDLDLSPDGIRLLTQLRHLDLLLSQASDAEDKNESSGFQKLLVMMQLFGMVLQCIVRKTHKLPISLLEIHTFVHATSAVLMYIAWFSKPADVSRPVYIPTDTFADAVALMVQEQFCEAQNIMTCLYPQRTPENESSMLAVRADFMPHVDESWSPSFRHFKNSKGELNKVTWIEITDTFPEVCVNGDEADGVALPCGMSYAKMFRLPQIKSEQQESSNTLLFLKEAPYKALSLM</sequence>
<proteinExistence type="predicted"/>
<dbReference type="PANTHER" id="PTHR35043">
    <property type="entry name" value="TRANSCRIPTION FACTOR DOMAIN-CONTAINING PROTEIN"/>
    <property type="match status" value="1"/>
</dbReference>
<dbReference type="Proteomes" id="UP001451303">
    <property type="component" value="Unassembled WGS sequence"/>
</dbReference>
<reference evidence="1 2" key="1">
    <citation type="submission" date="2023-09" db="EMBL/GenBank/DDBJ databases">
        <title>Multi-omics analysis of a traditional fermented food reveals byproduct-associated fungal strains for waste-to-food upcycling.</title>
        <authorList>
            <consortium name="Lawrence Berkeley National Laboratory"/>
            <person name="Rekdal V.M."/>
            <person name="Villalobos-Escobedo J.M."/>
            <person name="Rodriguez-Valeron N."/>
            <person name="Garcia M.O."/>
            <person name="Vasquez D.P."/>
            <person name="Damayanti I."/>
            <person name="Sorensen P.M."/>
            <person name="Baidoo E.E."/>
            <person name="De Carvalho A.C."/>
            <person name="Riley R."/>
            <person name="Lipzen A."/>
            <person name="He G."/>
            <person name="Yan M."/>
            <person name="Haridas S."/>
            <person name="Daum C."/>
            <person name="Yoshinaga Y."/>
            <person name="Ng V."/>
            <person name="Grigoriev I.V."/>
            <person name="Munk R."/>
            <person name="Nuraida L."/>
            <person name="Wijaya C.H."/>
            <person name="Morales P.-C."/>
            <person name="Keasling J.D."/>
        </authorList>
    </citation>
    <scope>NUCLEOTIDE SEQUENCE [LARGE SCALE GENOMIC DNA]</scope>
    <source>
        <strain evidence="1 2">FGSC 2613</strain>
    </source>
</reference>
<dbReference type="PANTHER" id="PTHR35043:SF7">
    <property type="entry name" value="TRANSCRIPTION FACTOR DOMAIN-CONTAINING PROTEIN"/>
    <property type="match status" value="1"/>
</dbReference>
<evidence type="ECO:0000313" key="1">
    <source>
        <dbReference type="EMBL" id="KAL0474095.1"/>
    </source>
</evidence>
<organism evidence="1 2">
    <name type="scientific">Neurospora intermedia</name>
    <dbReference type="NCBI Taxonomy" id="5142"/>
    <lineage>
        <taxon>Eukaryota</taxon>
        <taxon>Fungi</taxon>
        <taxon>Dikarya</taxon>
        <taxon>Ascomycota</taxon>
        <taxon>Pezizomycotina</taxon>
        <taxon>Sordariomycetes</taxon>
        <taxon>Sordariomycetidae</taxon>
        <taxon>Sordariales</taxon>
        <taxon>Sordariaceae</taxon>
        <taxon>Neurospora</taxon>
    </lineage>
</organism>
<keyword evidence="2" id="KW-1185">Reference proteome</keyword>
<gene>
    <name evidence="1" type="ORF">QR685DRAFT_570060</name>
</gene>
<accession>A0ABR3DN49</accession>
<dbReference type="EMBL" id="JAVLET010000002">
    <property type="protein sequence ID" value="KAL0474095.1"/>
    <property type="molecule type" value="Genomic_DNA"/>
</dbReference>